<sequence>MSELEYKHELQIIEKLKKQLCLNVKYPYIIMIHKKDYDILGKEILVKDSFHDKPILDEITNEKIDIDIQKEN</sequence>
<accession>A0A367IRT8</accession>
<protein>
    <submittedName>
        <fullName evidence="1">Uncharacterized protein</fullName>
    </submittedName>
</protein>
<keyword evidence="2" id="KW-1185">Reference proteome</keyword>
<proteinExistence type="predicted"/>
<gene>
    <name evidence="1" type="ORF">CU098_005743</name>
</gene>
<evidence type="ECO:0000313" key="1">
    <source>
        <dbReference type="EMBL" id="RCH80410.1"/>
    </source>
</evidence>
<comment type="caution">
    <text evidence="1">The sequence shown here is derived from an EMBL/GenBank/DDBJ whole genome shotgun (WGS) entry which is preliminary data.</text>
</comment>
<name>A0A367IRT8_RHIST</name>
<organism evidence="1 2">
    <name type="scientific">Rhizopus stolonifer</name>
    <name type="common">Rhizopus nigricans</name>
    <dbReference type="NCBI Taxonomy" id="4846"/>
    <lineage>
        <taxon>Eukaryota</taxon>
        <taxon>Fungi</taxon>
        <taxon>Fungi incertae sedis</taxon>
        <taxon>Mucoromycota</taxon>
        <taxon>Mucoromycotina</taxon>
        <taxon>Mucoromycetes</taxon>
        <taxon>Mucorales</taxon>
        <taxon>Mucorineae</taxon>
        <taxon>Rhizopodaceae</taxon>
        <taxon>Rhizopus</taxon>
    </lineage>
</organism>
<dbReference type="Proteomes" id="UP000253551">
    <property type="component" value="Unassembled WGS sequence"/>
</dbReference>
<dbReference type="EMBL" id="PJQM01006019">
    <property type="protein sequence ID" value="RCH80410.1"/>
    <property type="molecule type" value="Genomic_DNA"/>
</dbReference>
<reference evidence="1 2" key="1">
    <citation type="journal article" date="2018" name="G3 (Bethesda)">
        <title>Phylogenetic and Phylogenomic Definition of Rhizopus Species.</title>
        <authorList>
            <person name="Gryganskyi A.P."/>
            <person name="Golan J."/>
            <person name="Dolatabadi S."/>
            <person name="Mondo S."/>
            <person name="Robb S."/>
            <person name="Idnurm A."/>
            <person name="Muszewska A."/>
            <person name="Steczkiewicz K."/>
            <person name="Masonjones S."/>
            <person name="Liao H.L."/>
            <person name="Gajdeczka M.T."/>
            <person name="Anike F."/>
            <person name="Vuek A."/>
            <person name="Anishchenko I.M."/>
            <person name="Voigt K."/>
            <person name="de Hoog G.S."/>
            <person name="Smith M.E."/>
            <person name="Heitman J."/>
            <person name="Vilgalys R."/>
            <person name="Stajich J.E."/>
        </authorList>
    </citation>
    <scope>NUCLEOTIDE SEQUENCE [LARGE SCALE GENOMIC DNA]</scope>
    <source>
        <strain evidence="1 2">LSU 92-RS-03</strain>
    </source>
</reference>
<evidence type="ECO:0000313" key="2">
    <source>
        <dbReference type="Proteomes" id="UP000253551"/>
    </source>
</evidence>
<feature type="non-terminal residue" evidence="1">
    <location>
        <position position="72"/>
    </location>
</feature>
<dbReference type="AlphaFoldDB" id="A0A367IRT8"/>